<comment type="caution">
    <text evidence="1">The sequence shown here is derived from an EMBL/GenBank/DDBJ whole genome shotgun (WGS) entry which is preliminary data.</text>
</comment>
<accession>A0ABR3N6P0</accession>
<name>A0ABR3N6P0_9TELE</name>
<protein>
    <submittedName>
        <fullName evidence="1">Uncharacterized protein</fullName>
    </submittedName>
</protein>
<proteinExistence type="predicted"/>
<gene>
    <name evidence="1" type="ORF">QQF64_028475</name>
</gene>
<evidence type="ECO:0000313" key="1">
    <source>
        <dbReference type="EMBL" id="KAL1272613.1"/>
    </source>
</evidence>
<sequence length="342" mass="40306">MAEAARQYAFTGKINKRDYPEVSCDRHISIKELTEALQKKNNVEKIQHDFKRLGRCYKLKILENLTNSIPRYPTPMEFYISEVTHVTNKDDLLKIMESSGFKARENLSWWSLKIDEGNIKAAEERYLEEVFPNRSQEQKKRQESFLSKYTKSPAFHIDKSRYGNFRFTFPLKELMNAYKEQMCGGQDPVLREYKTMFYRQEIMYVVLVHSPDDNNRFENFPKIEVSPFVDYEEDQIVWKAQAISDNIGFKLELNEDIKIAEVKPVDERYYVWDHVSLAFHFDGVLQFSQETLQNSITCCELDKINLAKGKTYFSRKEAEEMLSKYVVKTIGMQKDTASNTLN</sequence>
<dbReference type="EMBL" id="JAYMGO010000006">
    <property type="protein sequence ID" value="KAL1272613.1"/>
    <property type="molecule type" value="Genomic_DNA"/>
</dbReference>
<dbReference type="Proteomes" id="UP001558613">
    <property type="component" value="Unassembled WGS sequence"/>
</dbReference>
<organism evidence="1 2">
    <name type="scientific">Cirrhinus molitorella</name>
    <name type="common">mud carp</name>
    <dbReference type="NCBI Taxonomy" id="172907"/>
    <lineage>
        <taxon>Eukaryota</taxon>
        <taxon>Metazoa</taxon>
        <taxon>Chordata</taxon>
        <taxon>Craniata</taxon>
        <taxon>Vertebrata</taxon>
        <taxon>Euteleostomi</taxon>
        <taxon>Actinopterygii</taxon>
        <taxon>Neopterygii</taxon>
        <taxon>Teleostei</taxon>
        <taxon>Ostariophysi</taxon>
        <taxon>Cypriniformes</taxon>
        <taxon>Cyprinidae</taxon>
        <taxon>Labeoninae</taxon>
        <taxon>Labeonini</taxon>
        <taxon>Cirrhinus</taxon>
    </lineage>
</organism>
<evidence type="ECO:0000313" key="2">
    <source>
        <dbReference type="Proteomes" id="UP001558613"/>
    </source>
</evidence>
<reference evidence="1 2" key="1">
    <citation type="submission" date="2023-09" db="EMBL/GenBank/DDBJ databases">
        <authorList>
            <person name="Wang M."/>
        </authorList>
    </citation>
    <scope>NUCLEOTIDE SEQUENCE [LARGE SCALE GENOMIC DNA]</scope>
    <source>
        <strain evidence="1">GT-2023</strain>
        <tissue evidence="1">Liver</tissue>
    </source>
</reference>
<keyword evidence="2" id="KW-1185">Reference proteome</keyword>